<dbReference type="Proteomes" id="UP001391051">
    <property type="component" value="Unassembled WGS sequence"/>
</dbReference>
<evidence type="ECO:0008006" key="5">
    <source>
        <dbReference type="Google" id="ProtNLM"/>
    </source>
</evidence>
<feature type="signal peptide" evidence="2">
    <location>
        <begin position="1"/>
        <end position="16"/>
    </location>
</feature>
<dbReference type="EMBL" id="JAQQWE010000006">
    <property type="protein sequence ID" value="KAK7948445.1"/>
    <property type="molecule type" value="Genomic_DNA"/>
</dbReference>
<evidence type="ECO:0000256" key="2">
    <source>
        <dbReference type="SAM" id="SignalP"/>
    </source>
</evidence>
<proteinExistence type="predicted"/>
<dbReference type="RefSeq" id="XP_066697951.1">
    <property type="nucleotide sequence ID" value="XM_066845553.1"/>
</dbReference>
<protein>
    <recommendedName>
        <fullName evidence="5">Wax synthase domain-containing protein</fullName>
    </recommendedName>
</protein>
<sequence>MAVSSVILGLIPVVIQQLGATTIEIGALSLTRPLLAAVLALGSPPVIPKRASDYTPQSVGWKGHNASQVPTGSRQAMRNHVLWHGTLHYAVYPIALASLGNVAYLSYQLGYQVVSAFAVGTTFPPPMLWAFLALLIHVVGASALHLRYEIRPADPTIVGKGRVARWLAKEFVYHYSDSPRIRLDLAGGWRDVWFEAVTWLLYTATSVHLAFGTMVLASLLFMSIADATTILARFIASTIVNRLILEICNGINLTGQCEGVAFNTSYCYPLPAFYLGRPGLSSFRGKAGTSCMFWE</sequence>
<keyword evidence="1" id="KW-0812">Transmembrane</keyword>
<evidence type="ECO:0000313" key="4">
    <source>
        <dbReference type="Proteomes" id="UP001391051"/>
    </source>
</evidence>
<feature type="transmembrane region" description="Helical" evidence="1">
    <location>
        <begin position="192"/>
        <end position="211"/>
    </location>
</feature>
<keyword evidence="1" id="KW-0472">Membrane</keyword>
<accession>A0ABR1Q7N6</accession>
<keyword evidence="1" id="KW-1133">Transmembrane helix</keyword>
<feature type="transmembrane region" description="Helical" evidence="1">
    <location>
        <begin position="87"/>
        <end position="107"/>
    </location>
</feature>
<comment type="caution">
    <text evidence="3">The sequence shown here is derived from an EMBL/GenBank/DDBJ whole genome shotgun (WGS) entry which is preliminary data.</text>
</comment>
<dbReference type="GeneID" id="92078615"/>
<organism evidence="3 4">
    <name type="scientific">Apiospora aurea</name>
    <dbReference type="NCBI Taxonomy" id="335848"/>
    <lineage>
        <taxon>Eukaryota</taxon>
        <taxon>Fungi</taxon>
        <taxon>Dikarya</taxon>
        <taxon>Ascomycota</taxon>
        <taxon>Pezizomycotina</taxon>
        <taxon>Sordariomycetes</taxon>
        <taxon>Xylariomycetidae</taxon>
        <taxon>Amphisphaeriales</taxon>
        <taxon>Apiosporaceae</taxon>
        <taxon>Apiospora</taxon>
    </lineage>
</organism>
<evidence type="ECO:0000313" key="3">
    <source>
        <dbReference type="EMBL" id="KAK7948445.1"/>
    </source>
</evidence>
<keyword evidence="2" id="KW-0732">Signal</keyword>
<feature type="chain" id="PRO_5047129826" description="Wax synthase domain-containing protein" evidence="2">
    <location>
        <begin position="17"/>
        <end position="295"/>
    </location>
</feature>
<evidence type="ECO:0000256" key="1">
    <source>
        <dbReference type="SAM" id="Phobius"/>
    </source>
</evidence>
<name>A0ABR1Q7N6_9PEZI</name>
<gene>
    <name evidence="3" type="ORF">PG986_009331</name>
</gene>
<keyword evidence="4" id="KW-1185">Reference proteome</keyword>
<reference evidence="3 4" key="1">
    <citation type="submission" date="2023-01" db="EMBL/GenBank/DDBJ databases">
        <title>Analysis of 21 Apiospora genomes using comparative genomics revels a genus with tremendous synthesis potential of carbohydrate active enzymes and secondary metabolites.</title>
        <authorList>
            <person name="Sorensen T."/>
        </authorList>
    </citation>
    <scope>NUCLEOTIDE SEQUENCE [LARGE SCALE GENOMIC DNA]</scope>
    <source>
        <strain evidence="3 4">CBS 24483</strain>
    </source>
</reference>